<evidence type="ECO:0000313" key="1">
    <source>
        <dbReference type="EMBL" id="PTE06313.1"/>
    </source>
</evidence>
<gene>
    <name evidence="1" type="ORF">C9427_32490</name>
</gene>
<accession>A0A2T4IL34</accession>
<reference evidence="1 2" key="1">
    <citation type="submission" date="2018-03" db="EMBL/GenBank/DDBJ databases">
        <title>Genome sequence of the symbiotic type strain Mesorhizobium helmanticense CSLC115NT isolated from Lotus corniculatus nodules.</title>
        <authorList>
            <person name="Sannazzaro A.I."/>
            <person name="Torres Tejerizo G.A."/>
            <person name="Dip D."/>
            <person name="Caballero M."/>
            <person name="Pistorio M."/>
            <person name="Estrella M.J."/>
        </authorList>
    </citation>
    <scope>NUCLEOTIDE SEQUENCE [LARGE SCALE GENOMIC DNA]</scope>
    <source>
        <strain evidence="1 2">CSLC115N</strain>
    </source>
</reference>
<proteinExistence type="predicted"/>
<protein>
    <submittedName>
        <fullName evidence="1">Uncharacterized protein</fullName>
    </submittedName>
</protein>
<keyword evidence="2" id="KW-1185">Reference proteome</keyword>
<evidence type="ECO:0000313" key="2">
    <source>
        <dbReference type="Proteomes" id="UP000240259"/>
    </source>
</evidence>
<dbReference type="AlphaFoldDB" id="A0A2T4IL34"/>
<dbReference type="EMBL" id="PZJX01000075">
    <property type="protein sequence ID" value="PTE06313.1"/>
    <property type="molecule type" value="Genomic_DNA"/>
</dbReference>
<dbReference type="Proteomes" id="UP000240259">
    <property type="component" value="Unassembled WGS sequence"/>
</dbReference>
<comment type="caution">
    <text evidence="1">The sequence shown here is derived from an EMBL/GenBank/DDBJ whole genome shotgun (WGS) entry which is preliminary data.</text>
</comment>
<name>A0A2T4IL34_9HYPH</name>
<organism evidence="1 2">
    <name type="scientific">Mesorhizobium helmanticense</name>
    <dbReference type="NCBI Taxonomy" id="1776423"/>
    <lineage>
        <taxon>Bacteria</taxon>
        <taxon>Pseudomonadati</taxon>
        <taxon>Pseudomonadota</taxon>
        <taxon>Alphaproteobacteria</taxon>
        <taxon>Hyphomicrobiales</taxon>
        <taxon>Phyllobacteriaceae</taxon>
        <taxon>Mesorhizobium</taxon>
    </lineage>
</organism>
<sequence>MPATWSLNMTIPFAIVTTAAQHAAAVSLVPFPSRGLEIRGSVAVQTEEGLSSGRVRKTG</sequence>